<dbReference type="PANTHER" id="PTHR31988:SF19">
    <property type="entry name" value="9-O-ACETYL-N-ACETYLNEURAMINIC ACID DEACETYLASE-RELATED"/>
    <property type="match status" value="1"/>
</dbReference>
<dbReference type="GO" id="GO:0016787">
    <property type="term" value="F:hydrolase activity"/>
    <property type="evidence" value="ECO:0007669"/>
    <property type="project" value="UniProtKB-KW"/>
</dbReference>
<gene>
    <name evidence="3" type="ORF">METZ01_LOCUS124231</name>
</gene>
<evidence type="ECO:0000256" key="1">
    <source>
        <dbReference type="ARBA" id="ARBA00022801"/>
    </source>
</evidence>
<name>A0A381Y4S3_9ZZZZ</name>
<keyword evidence="1" id="KW-0378">Hydrolase</keyword>
<evidence type="ECO:0000313" key="3">
    <source>
        <dbReference type="EMBL" id="SVA71377.1"/>
    </source>
</evidence>
<organism evidence="3">
    <name type="scientific">marine metagenome</name>
    <dbReference type="NCBI Taxonomy" id="408172"/>
    <lineage>
        <taxon>unclassified sequences</taxon>
        <taxon>metagenomes</taxon>
        <taxon>ecological metagenomes</taxon>
    </lineage>
</organism>
<dbReference type="InterPro" id="IPR036514">
    <property type="entry name" value="SGNH_hydro_sf"/>
</dbReference>
<dbReference type="AlphaFoldDB" id="A0A381Y4S3"/>
<reference evidence="3" key="1">
    <citation type="submission" date="2018-05" db="EMBL/GenBank/DDBJ databases">
        <authorList>
            <person name="Lanie J.A."/>
            <person name="Ng W.-L."/>
            <person name="Kazmierczak K.M."/>
            <person name="Andrzejewski T.M."/>
            <person name="Davidsen T.M."/>
            <person name="Wayne K.J."/>
            <person name="Tettelin H."/>
            <person name="Glass J.I."/>
            <person name="Rusch D."/>
            <person name="Podicherti R."/>
            <person name="Tsui H.-C.T."/>
            <person name="Winkler M.E."/>
        </authorList>
    </citation>
    <scope>NUCLEOTIDE SEQUENCE</scope>
</reference>
<dbReference type="Pfam" id="PF03629">
    <property type="entry name" value="SASA"/>
    <property type="match status" value="1"/>
</dbReference>
<dbReference type="EMBL" id="UINC01017270">
    <property type="protein sequence ID" value="SVA71377.1"/>
    <property type="molecule type" value="Genomic_DNA"/>
</dbReference>
<dbReference type="InterPro" id="IPR005181">
    <property type="entry name" value="SASA"/>
</dbReference>
<dbReference type="InterPro" id="IPR052940">
    <property type="entry name" value="Carb_Esterase_6"/>
</dbReference>
<dbReference type="Gene3D" id="3.40.50.1110">
    <property type="entry name" value="SGNH hydrolase"/>
    <property type="match status" value="1"/>
</dbReference>
<feature type="domain" description="Sialate O-acetylesterase" evidence="2">
    <location>
        <begin position="30"/>
        <end position="266"/>
    </location>
</feature>
<evidence type="ECO:0000259" key="2">
    <source>
        <dbReference type="Pfam" id="PF03629"/>
    </source>
</evidence>
<dbReference type="SUPFAM" id="SSF52266">
    <property type="entry name" value="SGNH hydrolase"/>
    <property type="match status" value="1"/>
</dbReference>
<protein>
    <recommendedName>
        <fullName evidence="2">Sialate O-acetylesterase domain-containing protein</fullName>
    </recommendedName>
</protein>
<sequence>MKTILSLLTFTALSLQAEEPVNIPSSKENFHLFLLMGQSNMSGGVGLAAGDTQPVPHVLKMRYAKEGDEPKWAPGAHPLHPRRPNKKARFGPGLSFAETYVADKPGVVVGLIPMAWGGRSIEQLGKGSGIYSDAIRHTKAAMQVGTLKGVLWHQGESDTVEQTRTDAYEKRLHRLVEDVREDLGNPQLPFIVGNLAEFYGTGKDHKAPDRVARITKIKEILRSLPKKVPHTGFVESTDCTPAARAKVHFDRKSCVLLGKRYAKVYADMFAKP</sequence>
<dbReference type="PANTHER" id="PTHR31988">
    <property type="entry name" value="ESTERASE, PUTATIVE (DUF303)-RELATED"/>
    <property type="match status" value="1"/>
</dbReference>
<accession>A0A381Y4S3</accession>
<proteinExistence type="predicted"/>